<feature type="compositionally biased region" description="Low complexity" evidence="2">
    <location>
        <begin position="385"/>
        <end position="402"/>
    </location>
</feature>
<proteinExistence type="predicted"/>
<evidence type="ECO:0000259" key="3">
    <source>
        <dbReference type="PROSITE" id="PS50158"/>
    </source>
</evidence>
<dbReference type="InterPro" id="IPR042344">
    <property type="entry name" value="ZCCHC14"/>
</dbReference>
<sequence>MVCKEDVLLWFKDLEGYRRLDVMYELLNMCVPFEVRFLGTCIEEIGKHSYQELRGSAIIANDIDKLTKDTTLTQGLLEEGVRHRVLIYLSLLSGSNCNCANWFYKTLLRTEWVESCVLRGNVKDENLQSELLLLFTMGLHHPAFTFDQKNFFGNMLAHVIEQRECKRHITSKPFPGYSPGIGYNNLHTVISQHDALPVPAKTSTVCHNDPVPHTQQTQTIIPHGITGPVEVMQMWARPGFIGRVHAPPEITPFPPPPASPIVSEPSSPSPRAASPHRTYPLRSTTTGLLPSSHMVEVLPVHKPQVPLDPLSQPNLSPFSSDFISNDEDCTHIPEDKVRESPWLNPLMVRVDMKPPNGMRFPSYAKLPEDYCIGQIQALNLDVDNSLQCSSSSSSSTNSLNQSPPDTPTVPAVPHHGPGRGETKSRLNGVPQQYVNTGHLNIGFPVCDTTPPPHPAPTLNNCSVPYSNYPPQMTLTAIPNRSVYQPYRPPFSTPFNYPAPEMFSYTYPYVFLSSTPSQLPHRTSNCFNCGAVGHAGADCNGQTVEEITQKKAYTLEYNSPLPNAEK</sequence>
<reference evidence="4 5" key="1">
    <citation type="journal article" date="2024" name="Insects">
        <title>An Improved Chromosome-Level Genome Assembly of the Firefly Pyrocoelia pectoralis.</title>
        <authorList>
            <person name="Fu X."/>
            <person name="Meyer-Rochow V.B."/>
            <person name="Ballantyne L."/>
            <person name="Zhu X."/>
        </authorList>
    </citation>
    <scope>NUCLEOTIDE SEQUENCE [LARGE SCALE GENOMIC DNA]</scope>
    <source>
        <strain evidence="4">XCY_ONT2</strain>
    </source>
</reference>
<dbReference type="AlphaFoldDB" id="A0AAN7VDJ6"/>
<evidence type="ECO:0000256" key="2">
    <source>
        <dbReference type="SAM" id="MobiDB-lite"/>
    </source>
</evidence>
<dbReference type="Pfam" id="PF26034">
    <property type="entry name" value="PHAT_SMAUG"/>
    <property type="match status" value="1"/>
</dbReference>
<keyword evidence="1" id="KW-0479">Metal-binding</keyword>
<dbReference type="InterPro" id="IPR001878">
    <property type="entry name" value="Znf_CCHC"/>
</dbReference>
<protein>
    <recommendedName>
        <fullName evidence="3">CCHC-type domain-containing protein</fullName>
    </recommendedName>
</protein>
<evidence type="ECO:0000256" key="1">
    <source>
        <dbReference type="PROSITE-ProRule" id="PRU00047"/>
    </source>
</evidence>
<keyword evidence="1" id="KW-0862">Zinc</keyword>
<keyword evidence="1" id="KW-0863">Zinc-finger</keyword>
<feature type="domain" description="CCHC-type" evidence="3">
    <location>
        <begin position="525"/>
        <end position="538"/>
    </location>
</feature>
<dbReference type="InterPro" id="IPR057327">
    <property type="entry name" value="Vts1_dom"/>
</dbReference>
<gene>
    <name evidence="4" type="ORF">RI129_005109</name>
</gene>
<dbReference type="PANTHER" id="PTHR16195:SF16">
    <property type="entry name" value="ZINC FINGER CCHC DOMAIN-CONTAINING PROTEIN 14"/>
    <property type="match status" value="1"/>
</dbReference>
<comment type="caution">
    <text evidence="4">The sequence shown here is derived from an EMBL/GenBank/DDBJ whole genome shotgun (WGS) entry which is preliminary data.</text>
</comment>
<dbReference type="Proteomes" id="UP001329430">
    <property type="component" value="Chromosome 3"/>
</dbReference>
<name>A0AAN7VDJ6_9COLE</name>
<organism evidence="4 5">
    <name type="scientific">Pyrocoelia pectoralis</name>
    <dbReference type="NCBI Taxonomy" id="417401"/>
    <lineage>
        <taxon>Eukaryota</taxon>
        <taxon>Metazoa</taxon>
        <taxon>Ecdysozoa</taxon>
        <taxon>Arthropoda</taxon>
        <taxon>Hexapoda</taxon>
        <taxon>Insecta</taxon>
        <taxon>Pterygota</taxon>
        <taxon>Neoptera</taxon>
        <taxon>Endopterygota</taxon>
        <taxon>Coleoptera</taxon>
        <taxon>Polyphaga</taxon>
        <taxon>Elateriformia</taxon>
        <taxon>Elateroidea</taxon>
        <taxon>Lampyridae</taxon>
        <taxon>Lampyrinae</taxon>
        <taxon>Pyrocoelia</taxon>
    </lineage>
</organism>
<feature type="compositionally biased region" description="Low complexity" evidence="2">
    <location>
        <begin position="260"/>
        <end position="275"/>
    </location>
</feature>
<dbReference type="PANTHER" id="PTHR16195">
    <property type="entry name" value="ZINC FINGER CCHC DOMAIN CONTAINING PROTEIN"/>
    <property type="match status" value="1"/>
</dbReference>
<feature type="region of interest" description="Disordered" evidence="2">
    <location>
        <begin position="385"/>
        <end position="426"/>
    </location>
</feature>
<feature type="compositionally biased region" description="Pro residues" evidence="2">
    <location>
        <begin position="249"/>
        <end position="259"/>
    </location>
</feature>
<dbReference type="EMBL" id="JAVRBK010000003">
    <property type="protein sequence ID" value="KAK5646645.1"/>
    <property type="molecule type" value="Genomic_DNA"/>
</dbReference>
<evidence type="ECO:0000313" key="4">
    <source>
        <dbReference type="EMBL" id="KAK5646645.1"/>
    </source>
</evidence>
<dbReference type="GO" id="GO:0008270">
    <property type="term" value="F:zinc ion binding"/>
    <property type="evidence" value="ECO:0007669"/>
    <property type="project" value="UniProtKB-KW"/>
</dbReference>
<evidence type="ECO:0000313" key="5">
    <source>
        <dbReference type="Proteomes" id="UP001329430"/>
    </source>
</evidence>
<dbReference type="GO" id="GO:0003676">
    <property type="term" value="F:nucleic acid binding"/>
    <property type="evidence" value="ECO:0007669"/>
    <property type="project" value="InterPro"/>
</dbReference>
<accession>A0AAN7VDJ6</accession>
<keyword evidence="5" id="KW-1185">Reference proteome</keyword>
<feature type="region of interest" description="Disordered" evidence="2">
    <location>
        <begin position="246"/>
        <end position="282"/>
    </location>
</feature>
<dbReference type="Pfam" id="PF25479">
    <property type="entry name" value="Vts1"/>
    <property type="match status" value="1"/>
</dbReference>
<dbReference type="PROSITE" id="PS50158">
    <property type="entry name" value="ZF_CCHC"/>
    <property type="match status" value="1"/>
</dbReference>
<dbReference type="InterPro" id="IPR058599">
    <property type="entry name" value="PHAT_Smg/ZCCHC2-like"/>
</dbReference>